<feature type="disulfide bond" evidence="13">
    <location>
        <begin position="854"/>
        <end position="872"/>
    </location>
</feature>
<evidence type="ECO:0000256" key="7">
    <source>
        <dbReference type="ARBA" id="ARBA00022989"/>
    </source>
</evidence>
<evidence type="ECO:0000256" key="8">
    <source>
        <dbReference type="ARBA" id="ARBA00023136"/>
    </source>
</evidence>
<evidence type="ECO:0000259" key="15">
    <source>
        <dbReference type="PROSITE" id="PS50026"/>
    </source>
</evidence>
<protein>
    <submittedName>
        <fullName evidence="17">Prolow-density lipoprotein receptor-related protein 1-like</fullName>
    </submittedName>
</protein>
<feature type="disulfide bond" evidence="13">
    <location>
        <begin position="788"/>
        <end position="803"/>
    </location>
</feature>
<dbReference type="Gene3D" id="2.10.25.10">
    <property type="entry name" value="Laminin"/>
    <property type="match status" value="4"/>
</dbReference>
<dbReference type="InterPro" id="IPR001881">
    <property type="entry name" value="EGF-like_Ca-bd_dom"/>
</dbReference>
<dbReference type="InterPro" id="IPR000742">
    <property type="entry name" value="EGF"/>
</dbReference>
<accession>A0A9F5J433</accession>
<dbReference type="SMART" id="SM00192">
    <property type="entry name" value="LDLa"/>
    <property type="match status" value="9"/>
</dbReference>
<feature type="disulfide bond" evidence="13">
    <location>
        <begin position="1735"/>
        <end position="1750"/>
    </location>
</feature>
<dbReference type="CDD" id="cd00112">
    <property type="entry name" value="LDLa"/>
    <property type="match status" value="8"/>
</dbReference>
<dbReference type="InterPro" id="IPR036055">
    <property type="entry name" value="LDL_receptor-like_sf"/>
</dbReference>
<dbReference type="FunFam" id="2.10.25.10:FF:000009">
    <property type="entry name" value="Low-density lipoprotein receptor isoform 1"/>
    <property type="match status" value="2"/>
</dbReference>
<feature type="non-terminal residue" evidence="17">
    <location>
        <position position="1"/>
    </location>
</feature>
<keyword evidence="2 12" id="KW-0245">EGF-like domain</keyword>
<dbReference type="SUPFAM" id="SSF57424">
    <property type="entry name" value="LDL receptor-like module"/>
    <property type="match status" value="9"/>
</dbReference>
<keyword evidence="10" id="KW-0675">Receptor</keyword>
<dbReference type="GO" id="GO:0043235">
    <property type="term" value="C:receptor complex"/>
    <property type="evidence" value="ECO:0007669"/>
    <property type="project" value="TreeGrafter"/>
</dbReference>
<feature type="repeat" description="LDL-receptor class B" evidence="14">
    <location>
        <begin position="1220"/>
        <end position="1263"/>
    </location>
</feature>
<keyword evidence="9 13" id="KW-1015">Disulfide bond</keyword>
<keyword evidence="5" id="KW-0732">Signal</keyword>
<reference evidence="17" key="1">
    <citation type="submission" date="2025-08" db="UniProtKB">
        <authorList>
            <consortium name="RefSeq"/>
        </authorList>
    </citation>
    <scope>IDENTIFICATION</scope>
    <source>
        <tissue evidence="17">Liver</tissue>
    </source>
</reference>
<dbReference type="PRINTS" id="PR00261">
    <property type="entry name" value="LDLRECEPTOR"/>
</dbReference>
<dbReference type="Proteomes" id="UP000695026">
    <property type="component" value="Unplaced"/>
</dbReference>
<feature type="disulfide bond" evidence="13">
    <location>
        <begin position="827"/>
        <end position="842"/>
    </location>
</feature>
<dbReference type="SUPFAM" id="SSF57184">
    <property type="entry name" value="Growth factor receptor domain"/>
    <property type="match status" value="2"/>
</dbReference>
<dbReference type="Pfam" id="PF00057">
    <property type="entry name" value="Ldl_recept_a"/>
    <property type="match status" value="8"/>
</dbReference>
<feature type="disulfide bond" evidence="13">
    <location>
        <begin position="847"/>
        <end position="859"/>
    </location>
</feature>
<feature type="repeat" description="LDL-receptor class B" evidence="14">
    <location>
        <begin position="245"/>
        <end position="290"/>
    </location>
</feature>
<comment type="caution">
    <text evidence="12">Lacks conserved residue(s) required for the propagation of feature annotation.</text>
</comment>
<dbReference type="GO" id="GO:0016324">
    <property type="term" value="C:apical plasma membrane"/>
    <property type="evidence" value="ECO:0007669"/>
    <property type="project" value="TreeGrafter"/>
</dbReference>
<dbReference type="OMA" id="GQWQCQN"/>
<evidence type="ECO:0000256" key="11">
    <source>
        <dbReference type="ARBA" id="ARBA00023180"/>
    </source>
</evidence>
<feature type="disulfide bond" evidence="13">
    <location>
        <begin position="909"/>
        <end position="924"/>
    </location>
</feature>
<feature type="disulfide bond" evidence="13">
    <location>
        <begin position="866"/>
        <end position="881"/>
    </location>
</feature>
<dbReference type="SMART" id="SM00181">
    <property type="entry name" value="EGF"/>
    <property type="match status" value="8"/>
</dbReference>
<dbReference type="KEGG" id="pbi:112542750"/>
<dbReference type="FunFam" id="2.120.10.30:FF:000241">
    <property type="entry name" value="Low-density lipoprotein receptor-related protein 6"/>
    <property type="match status" value="1"/>
</dbReference>
<dbReference type="GO" id="GO:0042562">
    <property type="term" value="F:hormone binding"/>
    <property type="evidence" value="ECO:0007669"/>
    <property type="project" value="TreeGrafter"/>
</dbReference>
<dbReference type="InterPro" id="IPR002172">
    <property type="entry name" value="LDrepeatLR_classA_rpt"/>
</dbReference>
<dbReference type="PROSITE" id="PS50068">
    <property type="entry name" value="LDLRA_2"/>
    <property type="match status" value="9"/>
</dbReference>
<evidence type="ECO:0000256" key="9">
    <source>
        <dbReference type="ARBA" id="ARBA00023157"/>
    </source>
</evidence>
<evidence type="ECO:0000313" key="16">
    <source>
        <dbReference type="Proteomes" id="UP000695026"/>
    </source>
</evidence>
<dbReference type="PANTHER" id="PTHR22722:SF12">
    <property type="entry name" value="EGF-LIKE DOMAIN-CONTAINING PROTEIN"/>
    <property type="match status" value="1"/>
</dbReference>
<dbReference type="PANTHER" id="PTHR22722">
    <property type="entry name" value="LOW-DENSITY LIPOPROTEIN RECEPTOR-RELATED PROTEIN 2-RELATED"/>
    <property type="match status" value="1"/>
</dbReference>
<dbReference type="PROSITE" id="PS01187">
    <property type="entry name" value="EGF_CA"/>
    <property type="match status" value="2"/>
</dbReference>
<feature type="disulfide bond" evidence="13">
    <location>
        <begin position="951"/>
        <end position="966"/>
    </location>
</feature>
<feature type="repeat" description="LDL-receptor class B" evidence="14">
    <location>
        <begin position="1493"/>
        <end position="1535"/>
    </location>
</feature>
<keyword evidence="3" id="KW-0254">Endocytosis</keyword>
<dbReference type="InterPro" id="IPR049883">
    <property type="entry name" value="NOTCH1_EGF-like"/>
</dbReference>
<dbReference type="PROSITE" id="PS01209">
    <property type="entry name" value="LDLRA_1"/>
    <property type="match status" value="6"/>
</dbReference>
<dbReference type="PROSITE" id="PS51120">
    <property type="entry name" value="LDLRB"/>
    <property type="match status" value="3"/>
</dbReference>
<keyword evidence="16" id="KW-1185">Reference proteome</keyword>
<comment type="subcellular location">
    <subcellularLocation>
        <location evidence="1">Membrane</location>
        <topology evidence="1">Single-pass type I membrane protein</topology>
    </subcellularLocation>
</comment>
<feature type="domain" description="EGF-like" evidence="15">
    <location>
        <begin position="1043"/>
        <end position="1084"/>
    </location>
</feature>
<keyword evidence="8" id="KW-0472">Membrane</keyword>
<evidence type="ECO:0000256" key="1">
    <source>
        <dbReference type="ARBA" id="ARBA00004479"/>
    </source>
</evidence>
<evidence type="ECO:0000256" key="10">
    <source>
        <dbReference type="ARBA" id="ARBA00023170"/>
    </source>
</evidence>
<evidence type="ECO:0000256" key="6">
    <source>
        <dbReference type="ARBA" id="ARBA00022737"/>
    </source>
</evidence>
<evidence type="ECO:0000256" key="14">
    <source>
        <dbReference type="PROSITE-ProRule" id="PRU00461"/>
    </source>
</evidence>
<dbReference type="Gene3D" id="2.120.10.30">
    <property type="entry name" value="TolB, C-terminal domain"/>
    <property type="match status" value="4"/>
</dbReference>
<feature type="domain" description="EGF-like" evidence="15">
    <location>
        <begin position="78"/>
        <end position="114"/>
    </location>
</feature>
<dbReference type="PROSITE" id="PS00010">
    <property type="entry name" value="ASX_HYDROXYL"/>
    <property type="match status" value="2"/>
</dbReference>
<evidence type="ECO:0000313" key="17">
    <source>
        <dbReference type="RefSeq" id="XP_025032097.1"/>
    </source>
</evidence>
<keyword evidence="7" id="KW-1133">Transmembrane helix</keyword>
<dbReference type="InterPro" id="IPR023415">
    <property type="entry name" value="LDLR_class-A_CS"/>
</dbReference>
<dbReference type="InterPro" id="IPR011042">
    <property type="entry name" value="6-blade_b-propeller_TolB-like"/>
</dbReference>
<evidence type="ECO:0000256" key="13">
    <source>
        <dbReference type="PROSITE-ProRule" id="PRU00124"/>
    </source>
</evidence>
<evidence type="ECO:0000256" key="5">
    <source>
        <dbReference type="ARBA" id="ARBA00022729"/>
    </source>
</evidence>
<dbReference type="GO" id="GO:0006898">
    <property type="term" value="P:receptor-mediated endocytosis"/>
    <property type="evidence" value="ECO:0007669"/>
    <property type="project" value="TreeGrafter"/>
</dbReference>
<dbReference type="Pfam" id="PF14670">
    <property type="entry name" value="FXa_inhibition"/>
    <property type="match status" value="2"/>
</dbReference>
<dbReference type="SMART" id="SM00179">
    <property type="entry name" value="EGF_CA"/>
    <property type="match status" value="2"/>
</dbReference>
<dbReference type="GO" id="GO:0005509">
    <property type="term" value="F:calcium ion binding"/>
    <property type="evidence" value="ECO:0007669"/>
    <property type="project" value="InterPro"/>
</dbReference>
<proteinExistence type="predicted"/>
<evidence type="ECO:0000256" key="3">
    <source>
        <dbReference type="ARBA" id="ARBA00022583"/>
    </source>
</evidence>
<dbReference type="InterPro" id="IPR000152">
    <property type="entry name" value="EGF-type_Asp/Asn_hydroxyl_site"/>
</dbReference>
<feature type="disulfide bond" evidence="13">
    <location>
        <begin position="748"/>
        <end position="763"/>
    </location>
</feature>
<dbReference type="InterPro" id="IPR009030">
    <property type="entry name" value="Growth_fac_rcpt_cys_sf"/>
</dbReference>
<sequence>NCPERMFHCDKEKCILESLVCDGGTDCLDGTDEPLSCGKKCSLNNGGCMEKCTETFWGVKCSCASGWELLADGQNCTDIDECAAAYSPCNQLCKNTLGSFTCDCVEGYKLSNGTICNVVDGATKILLAVPQDLVLLDLKTHSVEILVPTKTKPNSVAYDLLRRSYYGIGEEKKLYIYASGKNEMILYPDVSGVNSMSVDWFTGQLYWASNFPHAIFAGLNDGRGYVKILEKNLVPEQLITFPEKRYMYWVNRGEKDRTVIEAAGMDGSDRHVLVVLITEEPVGLTLDYITGRLYWISVYKKSIETVKIDGSGRYTFPDIILKNQDPLGLAVFENLFFWSNATHLLYASRNSPGVGILLKASVSSFTVLHELQQSQNNTNACAPGVCSHICLLSPVHPKGYKCACPKGTFLLTSGECGELNVVYSTHNQIFQMHVGPENLVVQQHQPLIPEWPETLYFQDMDWKRGFLYWTDDKGELMRYNIATKIKLIIPTNSPVCVATVDIPSGDLYWLTCDRTKIMSTTFVGLVTKLLYHVTVKSIIWHLYLDWQRASLYWLESGKPIQFHPLRSGLIKEVWNRSWTKDILLVLDIGSCSFFWTSEDMVPKVLNIITHQTPNLKQRWPHGVAAAYRPYLVTFNDTALTVWNRKSMEPSSVQVANVQKALFIFDTDLKSAASQMVPVTNLTVGLLHTMTRAVPLTRLVTAVPRTTSITTVAISTPTVKAGLVPALVCGWAELLCQNGKECVSYEYICDGDKDCSDGSDEEGCSEFCNNPGVFQCLSGHKCINEKYQCDGIQHCPDGSDESNCWVPTPLCALRCDDNTRCMPESWLCDGDSDCIDEADERNCAQVKCDHLHFQCRSGQCVSYLLRCDGNYNCKDHSDEEDCPIFKQLLCYADEAKCLKSGECILKQWLCDGDLDCKDGSDEQDCEFSMKQCGAHQWQCSNSSQCIPDQWKCDRERDCRDGSDEIGCKPRNCYSYEFQCGETCINYTLVCNGKPDCRGGMDEGSNCAMPCQKSCPHTCYKTPSGPKCPCNEGFRLSSDGRSCKDINECKELPNDKCSQTCVNTGGSYRCTCHPGYLLEPDGHTCKVVGSEPALLVAVQFDLLLYGLKTMKEDLIFRVDQDIIIFSIDYDFVTQNIFWMDLNAESIKWVNMKTKEKGTLIKGIKSDSIAVDWLGRNLYWTDGRAGQILATWLNSTWKGNPVYTMVLDDLEQPRSLALHPLDGFMYWCEIGIESKIEKAGMDGSNRKVLIDDGLGWPTSIAIDFLSWRIFWSDDKFHCIGSAFLDGNDMKVFQLSEIHSPFSVSIFEDSIYWSDMQTRIVQKIDKRTAKNRTVLLKSHGQPYGLKVIHEVLQPAAPNPCVGNGCSYLCLLSPNRRGSCFCPLELVLSSDGKTCIPLKESAFMLLTAQTAVTQVYLKKLRSTAGQVPLPEHNTLPLINVTHLTAVDYSIRSAALYFSEFDDGFIKVLAIKDSGRASLKKILPVEGTVISLALDWLSANIYWIDNKHPSVQVAASEGKYTHVVISDGLYHPTTVVLHPPAASMCIVDLAGEHGTPDPRIECASMDGSRRRILWKRSQVPVGLTIVDAGTRLYWADQAKGTVESICLDGSQYRLVQRGLHGLMLFTVGDGMIFWTTAAHNRATKVWHSQLEVAENWWFQINQKLVDIKTYSKLNQQGRNGCSEKNGGCSQICLPIPQGRSCRCTTGYILERDTVCIKAIKCSEPFQACLDNSYCIVEGQVCDGSIDCIDGSDELNCKY</sequence>
<evidence type="ECO:0000256" key="4">
    <source>
        <dbReference type="ARBA" id="ARBA00022692"/>
    </source>
</evidence>
<keyword evidence="11" id="KW-0325">Glycoprotein</keyword>
<feature type="disulfide bond" evidence="13">
    <location>
        <begin position="2"/>
        <end position="14"/>
    </location>
</feature>
<dbReference type="Gene3D" id="4.10.400.10">
    <property type="entry name" value="Low-density Lipoprotein Receptor"/>
    <property type="match status" value="9"/>
</dbReference>
<dbReference type="SMART" id="SM00135">
    <property type="entry name" value="LY"/>
    <property type="match status" value="11"/>
</dbReference>
<dbReference type="SUPFAM" id="SSF63825">
    <property type="entry name" value="YWTD domain"/>
    <property type="match status" value="4"/>
</dbReference>
<dbReference type="Pfam" id="PF00058">
    <property type="entry name" value="Ldl_recept_b"/>
    <property type="match status" value="1"/>
</dbReference>
<dbReference type="InterPro" id="IPR018097">
    <property type="entry name" value="EGF_Ca-bd_CS"/>
</dbReference>
<dbReference type="RefSeq" id="XP_025032097.1">
    <property type="nucleotide sequence ID" value="XM_025176329.1"/>
</dbReference>
<evidence type="ECO:0000256" key="12">
    <source>
        <dbReference type="PROSITE-ProRule" id="PRU00076"/>
    </source>
</evidence>
<keyword evidence="6" id="KW-0677">Repeat</keyword>
<dbReference type="InterPro" id="IPR000033">
    <property type="entry name" value="LDLR_classB_rpt"/>
</dbReference>
<evidence type="ECO:0000256" key="2">
    <source>
        <dbReference type="ARBA" id="ARBA00022536"/>
    </source>
</evidence>
<dbReference type="SUPFAM" id="SSF57196">
    <property type="entry name" value="EGF/Laminin"/>
    <property type="match status" value="1"/>
</dbReference>
<dbReference type="PROSITE" id="PS50026">
    <property type="entry name" value="EGF_3"/>
    <property type="match status" value="2"/>
</dbReference>
<dbReference type="GeneID" id="112542750"/>
<dbReference type="OrthoDB" id="8831087at2759"/>
<organism evidence="16 17">
    <name type="scientific">Python bivittatus</name>
    <name type="common">Burmese python</name>
    <name type="synonym">Python molurus bivittatus</name>
    <dbReference type="NCBI Taxonomy" id="176946"/>
    <lineage>
        <taxon>Eukaryota</taxon>
        <taxon>Metazoa</taxon>
        <taxon>Chordata</taxon>
        <taxon>Craniata</taxon>
        <taxon>Vertebrata</taxon>
        <taxon>Euteleostomi</taxon>
        <taxon>Lepidosauria</taxon>
        <taxon>Squamata</taxon>
        <taxon>Bifurcata</taxon>
        <taxon>Unidentata</taxon>
        <taxon>Episquamata</taxon>
        <taxon>Toxicofera</taxon>
        <taxon>Serpentes</taxon>
        <taxon>Henophidia</taxon>
        <taxon>Pythonidae</taxon>
        <taxon>Python</taxon>
    </lineage>
</organism>
<keyword evidence="4" id="KW-0812">Transmembrane</keyword>
<feature type="disulfide bond" evidence="13">
    <location>
        <begin position="9"/>
        <end position="27"/>
    </location>
</feature>
<dbReference type="Pfam" id="PF07645">
    <property type="entry name" value="EGF_CA"/>
    <property type="match status" value="2"/>
</dbReference>
<name>A0A9F5J433_PYTBI</name>
<dbReference type="PROSITE" id="PS01186">
    <property type="entry name" value="EGF_2"/>
    <property type="match status" value="1"/>
</dbReference>
<gene>
    <name evidence="17" type="primary">LOC112542750</name>
</gene>
<dbReference type="InterPro" id="IPR051221">
    <property type="entry name" value="LDLR-related"/>
</dbReference>
<dbReference type="CDD" id="cd00054">
    <property type="entry name" value="EGF_CA"/>
    <property type="match status" value="2"/>
</dbReference>